<dbReference type="InterPro" id="IPR015943">
    <property type="entry name" value="WD40/YVTN_repeat-like_dom_sf"/>
</dbReference>
<feature type="chain" id="PRO_5032664442" evidence="2">
    <location>
        <begin position="16"/>
        <end position="481"/>
    </location>
</feature>
<dbReference type="Gene3D" id="2.130.10.10">
    <property type="entry name" value="YVTN repeat-like/Quinoprotein amine dehydrogenase"/>
    <property type="match status" value="1"/>
</dbReference>
<dbReference type="SMART" id="SM00564">
    <property type="entry name" value="PQQ"/>
    <property type="match status" value="7"/>
</dbReference>
<evidence type="ECO:0000259" key="3">
    <source>
        <dbReference type="Pfam" id="PF13360"/>
    </source>
</evidence>
<feature type="signal peptide" evidence="2">
    <location>
        <begin position="1"/>
        <end position="15"/>
    </location>
</feature>
<feature type="domain" description="Pyrrolo-quinoline quinone repeat" evidence="3">
    <location>
        <begin position="101"/>
        <end position="308"/>
    </location>
</feature>
<dbReference type="Pfam" id="PF13360">
    <property type="entry name" value="PQQ_2"/>
    <property type="match status" value="1"/>
</dbReference>
<dbReference type="PANTHER" id="PTHR34512">
    <property type="entry name" value="CELL SURFACE PROTEIN"/>
    <property type="match status" value="1"/>
</dbReference>
<comment type="caution">
    <text evidence="4">The sequence shown here is derived from an EMBL/GenBank/DDBJ whole genome shotgun (WGS) entry which is preliminary data.</text>
</comment>
<dbReference type="AlphaFoldDB" id="A0A812PC81"/>
<accession>A0A812PC81</accession>
<dbReference type="OrthoDB" id="407257at2759"/>
<evidence type="ECO:0000313" key="5">
    <source>
        <dbReference type="Proteomes" id="UP000604046"/>
    </source>
</evidence>
<organism evidence="4 5">
    <name type="scientific">Symbiodinium natans</name>
    <dbReference type="NCBI Taxonomy" id="878477"/>
    <lineage>
        <taxon>Eukaryota</taxon>
        <taxon>Sar</taxon>
        <taxon>Alveolata</taxon>
        <taxon>Dinophyceae</taxon>
        <taxon>Suessiales</taxon>
        <taxon>Symbiodiniaceae</taxon>
        <taxon>Symbiodinium</taxon>
    </lineage>
</organism>
<proteinExistence type="predicted"/>
<dbReference type="InterPro" id="IPR002372">
    <property type="entry name" value="PQQ_rpt_dom"/>
</dbReference>
<dbReference type="InterPro" id="IPR011047">
    <property type="entry name" value="Quinoprotein_ADH-like_sf"/>
</dbReference>
<protein>
    <submittedName>
        <fullName evidence="4">BamB protein</fullName>
    </submittedName>
</protein>
<dbReference type="PANTHER" id="PTHR34512:SF30">
    <property type="entry name" value="OUTER MEMBRANE PROTEIN ASSEMBLY FACTOR BAMB"/>
    <property type="match status" value="1"/>
</dbReference>
<keyword evidence="5" id="KW-1185">Reference proteome</keyword>
<evidence type="ECO:0000313" key="4">
    <source>
        <dbReference type="EMBL" id="CAE7354335.1"/>
    </source>
</evidence>
<gene>
    <name evidence="4" type="primary">bamB</name>
    <name evidence="4" type="ORF">SNAT2548_LOCUS18781</name>
</gene>
<evidence type="ECO:0000256" key="2">
    <source>
        <dbReference type="SAM" id="SignalP"/>
    </source>
</evidence>
<dbReference type="SUPFAM" id="SSF50998">
    <property type="entry name" value="Quinoprotein alcohol dehydrogenase-like"/>
    <property type="match status" value="2"/>
</dbReference>
<keyword evidence="2" id="KW-0732">Signal</keyword>
<sequence length="481" mass="51193">MARLVLALFAGLTAAEDCQADQGSCSTHLLQAQVDRRAVSRHHWPTFRGRSQTAASAEGPPRDLGSPAWSWQHPKGQYHTIMSGGPIIDKDSNLYLMTAQGIRKFSPDGEELWTFATPGRSNNEPSLYGNMLLSTTTTGVAFAVDRNTGKAVWANQLATSAGGDCGYPAAHNGVFVFGLDEGEDKRIVGGNSKVFGLDAQTGDQLWEYSPDHVVWNLSPLFPDDRSVVFMDFTGGMYKLSLQTGKPVWKTPARNSSESFSDGGPSLGQNGKVYTCSNYANSTGGVGSTGVARAYDLESGKMAWEQILSEPCNSFPAVGTVRGHDGLATVFLPGAFSGAPDLKASILALDANTGKHLWQFNTESFTGIMNLAAGEVEGLVARQEEGIQVMCGPAHWSAPTIDGNGTVYGLRMNGKLYAVHGPQDSVDTKELNPSLVRDPATGVVAEVRAIGSCGLHGAMAWAPGLYAMSTCDTLLVYRTTTP</sequence>
<reference evidence="4" key="1">
    <citation type="submission" date="2021-02" db="EMBL/GenBank/DDBJ databases">
        <authorList>
            <person name="Dougan E. K."/>
            <person name="Rhodes N."/>
            <person name="Thang M."/>
            <person name="Chan C."/>
        </authorList>
    </citation>
    <scope>NUCLEOTIDE SEQUENCE</scope>
</reference>
<evidence type="ECO:0000256" key="1">
    <source>
        <dbReference type="SAM" id="MobiDB-lite"/>
    </source>
</evidence>
<feature type="region of interest" description="Disordered" evidence="1">
    <location>
        <begin position="44"/>
        <end position="65"/>
    </location>
</feature>
<dbReference type="Proteomes" id="UP000604046">
    <property type="component" value="Unassembled WGS sequence"/>
</dbReference>
<name>A0A812PC81_9DINO</name>
<dbReference type="Gene3D" id="2.40.10.480">
    <property type="match status" value="1"/>
</dbReference>
<dbReference type="EMBL" id="CAJNDS010002155">
    <property type="protein sequence ID" value="CAE7354335.1"/>
    <property type="molecule type" value="Genomic_DNA"/>
</dbReference>
<dbReference type="InterPro" id="IPR018391">
    <property type="entry name" value="PQQ_b-propeller_rpt"/>
</dbReference>